<protein>
    <submittedName>
        <fullName evidence="1">Uncharacterized protein</fullName>
    </submittedName>
</protein>
<dbReference type="InterPro" id="IPR045730">
    <property type="entry name" value="DUF6084"/>
</dbReference>
<keyword evidence="2" id="KW-1185">Reference proteome</keyword>
<comment type="caution">
    <text evidence="1">The sequence shown here is derived from an EMBL/GenBank/DDBJ whole genome shotgun (WGS) entry which is preliminary data.</text>
</comment>
<sequence>MPELSFSVEGAEAVPFAAAPALALKLRVTESGEEPIHAVILGCQVRIEATRRRYGAEERERLVDLFGDPSRWGETLRSLLWTNASVNVPPFTETVVVDLQLPCTYDFNLQVTKYFDGLEGGEIPLTLLFSGSIFYAGPSGALQVSRVSWSEEAAYRMPVSVWKDVMRLYYPNTAWLDLRKDVFDRLAAYRSRRGLPSWEQAVESLLLGAEELRRP</sequence>
<dbReference type="Pfam" id="PF19562">
    <property type="entry name" value="DUF6084"/>
    <property type="match status" value="1"/>
</dbReference>
<organism evidence="1 2">
    <name type="scientific">Candidatus Nephthysia bennettiae</name>
    <dbReference type="NCBI Taxonomy" id="3127016"/>
    <lineage>
        <taxon>Bacteria</taxon>
        <taxon>Bacillati</taxon>
        <taxon>Candidatus Dormiibacterota</taxon>
        <taxon>Candidatus Dormibacteria</taxon>
        <taxon>Candidatus Dormibacterales</taxon>
        <taxon>Candidatus Dormibacteraceae</taxon>
        <taxon>Candidatus Nephthysia</taxon>
    </lineage>
</organism>
<proteinExistence type="predicted"/>
<gene>
    <name evidence="1" type="ORF">JF922_19950</name>
</gene>
<evidence type="ECO:0000313" key="1">
    <source>
        <dbReference type="EMBL" id="MBJ7600334.1"/>
    </source>
</evidence>
<dbReference type="RefSeq" id="WP_338204112.1">
    <property type="nucleotide sequence ID" value="NZ_JAEKNR010000198.1"/>
</dbReference>
<dbReference type="Proteomes" id="UP000612893">
    <property type="component" value="Unassembled WGS sequence"/>
</dbReference>
<name>A0A934NB09_9BACT</name>
<evidence type="ECO:0000313" key="2">
    <source>
        <dbReference type="Proteomes" id="UP000612893"/>
    </source>
</evidence>
<reference evidence="1" key="1">
    <citation type="submission" date="2020-10" db="EMBL/GenBank/DDBJ databases">
        <title>Ca. Dormibacterota MAGs.</title>
        <authorList>
            <person name="Montgomery K."/>
        </authorList>
    </citation>
    <scope>NUCLEOTIDE SEQUENCE [LARGE SCALE GENOMIC DNA]</scope>
    <source>
        <strain evidence="1">SC8812_S17_10</strain>
    </source>
</reference>
<dbReference type="EMBL" id="JAEKNR010000198">
    <property type="protein sequence ID" value="MBJ7600334.1"/>
    <property type="molecule type" value="Genomic_DNA"/>
</dbReference>
<dbReference type="AlphaFoldDB" id="A0A934NB09"/>
<accession>A0A934NB09</accession>